<dbReference type="Pfam" id="PF03259">
    <property type="entry name" value="Robl_LC7"/>
    <property type="match status" value="1"/>
</dbReference>
<evidence type="ECO:0000313" key="7">
    <source>
        <dbReference type="Proteomes" id="UP000274082"/>
    </source>
</evidence>
<comment type="similarity">
    <text evidence="1">Belongs to the GAMAD family.</text>
</comment>
<dbReference type="Proteomes" id="UP000274082">
    <property type="component" value="Chromosome 31"/>
</dbReference>
<feature type="domain" description="Roadblock/LAMTOR2" evidence="2">
    <location>
        <begin position="18"/>
        <end position="112"/>
    </location>
</feature>
<dbReference type="RefSeq" id="XP_003863412.1">
    <property type="nucleotide sequence ID" value="XM_003863364.1"/>
</dbReference>
<dbReference type="SUPFAM" id="SSF103196">
    <property type="entry name" value="Roadblock/LC7 domain"/>
    <property type="match status" value="1"/>
</dbReference>
<dbReference type="EMBL" id="CP029530">
    <property type="protein sequence ID" value="AYU81535.1"/>
    <property type="molecule type" value="Genomic_DNA"/>
</dbReference>
<dbReference type="VEuPathDB" id="TriTrypDB:LdCL_310041100"/>
<sequence>MNKANPSAAEREAHLQNVEDTLNRIAHHKGVLGYFIMEPQKGKLLSFAGFRGSSREAHRYADTLKGFIDLTTSTVRTIDWKDEMTFLRISCDTVDILVAPDANKEYTMVVVQTVKGRCAGGDT</sequence>
<reference evidence="5" key="6">
    <citation type="submission" date="2019-02" db="EMBL/GenBank/DDBJ databases">
        <title>FDA dAtabase for Regulatory Grade micrObial Sequences (FDA-ARGOS): Supporting development and validation of Infectious Disease Dx tests.</title>
        <authorList>
            <person name="Duncan R."/>
            <person name="Fisher C."/>
            <person name="Tallon L.J."/>
            <person name="Sadzewicz L."/>
            <person name="Sengamalay N."/>
            <person name="Ott S."/>
            <person name="Godinez A."/>
            <person name="Nagaraj S."/>
            <person name="Nadendla S."/>
            <person name="Sichtig H."/>
        </authorList>
    </citation>
    <scope>NUCLEOTIDE SEQUENCE</scope>
    <source>
        <strain evidence="5">FDAARGOS_361</strain>
    </source>
</reference>
<dbReference type="Gene3D" id="3.30.450.30">
    <property type="entry name" value="Dynein light chain 2a, cytoplasmic"/>
    <property type="match status" value="1"/>
</dbReference>
<name>A0A3Q8IFL9_LEIDO</name>
<evidence type="ECO:0000259" key="2">
    <source>
        <dbReference type="SMART" id="SM00960"/>
    </source>
</evidence>
<dbReference type="Proteomes" id="UP000318447">
    <property type="component" value="Unassembled WGS sequence"/>
</dbReference>
<dbReference type="FunFam" id="3.30.450.30:FF:000042">
    <property type="entry name" value="Dynein-associated protein, putative"/>
    <property type="match status" value="1"/>
</dbReference>
<organism evidence="3 7">
    <name type="scientific">Leishmania donovani</name>
    <dbReference type="NCBI Taxonomy" id="5661"/>
    <lineage>
        <taxon>Eukaryota</taxon>
        <taxon>Discoba</taxon>
        <taxon>Euglenozoa</taxon>
        <taxon>Kinetoplastea</taxon>
        <taxon>Metakinetoplastina</taxon>
        <taxon>Trypanosomatida</taxon>
        <taxon>Trypanosomatidae</taxon>
        <taxon>Leishmaniinae</taxon>
        <taxon>Leishmania</taxon>
    </lineage>
</organism>
<dbReference type="EMBL" id="FR799618">
    <property type="protein sequence ID" value="CBZ36726.1"/>
    <property type="molecule type" value="Genomic_DNA"/>
</dbReference>
<dbReference type="VEuPathDB" id="TriTrypDB:LDHU3_31.5540"/>
<dbReference type="InterPro" id="IPR004942">
    <property type="entry name" value="Roadblock/LAMTOR2_dom"/>
</dbReference>
<accession>A0A3Q8IFL9</accession>
<reference evidence="8" key="5">
    <citation type="submission" date="2019-02" db="EMBL/GenBank/DDBJ databases">
        <title>FDA dAtabase for Regulatory Grade micrObial Sequences (FDA-ARGOS): Supporting development and validation of Infectious Disease Dx tests.</title>
        <authorList>
            <person name="Duncan R."/>
            <person name="Fisher C."/>
            <person name="Tallon L."/>
            <person name="Sadzewicz L."/>
            <person name="Sengamalay N."/>
            <person name="Ott S."/>
            <person name="Godinez A."/>
            <person name="Nagaraj S."/>
            <person name="Vavikolanu K."/>
            <person name="Nadendla S."/>
            <person name="Aluvathingal J."/>
            <person name="Sichtig H."/>
        </authorList>
    </citation>
    <scope>NUCLEOTIDE SEQUENCE [LARGE SCALE GENOMIC DNA]</scope>
    <source>
        <strain evidence="8">FDAARGOS_361</strain>
    </source>
</reference>
<protein>
    <submittedName>
        <fullName evidence="3">Dynein-associated protein, putative</fullName>
    </submittedName>
    <submittedName>
        <fullName evidence="5">Roadblock/LC7 domain family protein</fullName>
    </submittedName>
</protein>
<dbReference type="OMA" id="YFIMEPQ"/>
<proteinExistence type="inferred from homology"/>
<keyword evidence="7" id="KW-1185">Reference proteome</keyword>
<reference evidence="6" key="3">
    <citation type="submission" date="2011-02" db="EMBL/GenBank/DDBJ databases">
        <title>Whole genome sequencing of Leishmania donovani clinical lines reveals dynamic variation related to drug resistance.</title>
        <authorList>
            <person name="Downing T."/>
            <person name="Imamura H."/>
            <person name="Sanders M."/>
            <person name="Decuypere S."/>
            <person name="Hertz-Fowler C."/>
            <person name="Clark T.G."/>
            <person name="Rijal S."/>
            <person name="Sundar S."/>
            <person name="Quail M.A."/>
            <person name="De Doncker S."/>
            <person name="Maes I."/>
            <person name="Vanaerschot M."/>
            <person name="Stark O."/>
            <person name="Schonian G."/>
            <person name="Dujardin J.C."/>
            <person name="Berriman M."/>
        </authorList>
    </citation>
    <scope>NUCLEOTIDE SEQUENCE [LARGE SCALE GENOMIC DNA]</scope>
    <source>
        <strain evidence="6">BPK282A1</strain>
    </source>
</reference>
<dbReference type="Proteomes" id="UP000008980">
    <property type="component" value="Chromosome 31"/>
</dbReference>
<dbReference type="VEuPathDB" id="TriTrypDB:LdBPK_313280.1"/>
<evidence type="ECO:0000313" key="6">
    <source>
        <dbReference type="Proteomes" id="UP000008980"/>
    </source>
</evidence>
<dbReference type="PANTHER" id="PTHR10779">
    <property type="entry name" value="DYNEIN LIGHT CHAIN ROADBLOCK"/>
    <property type="match status" value="1"/>
</dbReference>
<evidence type="ECO:0000313" key="4">
    <source>
        <dbReference type="EMBL" id="CBZ36726.1"/>
    </source>
</evidence>
<dbReference type="EMBL" id="RHLC01000006">
    <property type="protein sequence ID" value="TPP42448.1"/>
    <property type="molecule type" value="Genomic_DNA"/>
</dbReference>
<reference evidence="4 6" key="1">
    <citation type="journal article" date="2011" name="Genome Res.">
        <title>Whole genome sequencing of multiple Leishmania donovani clinical isolates provides insights into population structure and mechanisms of drug resistance.</title>
        <authorList>
            <person name="Downing T."/>
            <person name="Imamura H."/>
            <person name="Decuypere S."/>
            <person name="Clark T.G."/>
            <person name="Coombs G.H."/>
            <person name="Cotton J.A."/>
            <person name="Hilley J.D."/>
            <person name="de Doncker S."/>
            <person name="Maes I."/>
            <person name="Mottram J.C."/>
            <person name="Quail M.A."/>
            <person name="Rijal S."/>
            <person name="Sanders M."/>
            <person name="Schonian G."/>
            <person name="Stark O."/>
            <person name="Sundar S."/>
            <person name="Vanaerschot M."/>
            <person name="Hertz-Fowler C."/>
            <person name="Dujardin J.C."/>
            <person name="Berriman M."/>
        </authorList>
    </citation>
    <scope>NUCLEOTIDE SEQUENCE [LARGE SCALE GENOMIC DNA]</scope>
    <source>
        <strain evidence="4 6">BPK282A1</strain>
    </source>
</reference>
<dbReference type="GeneID" id="13389984"/>
<dbReference type="OrthoDB" id="9985637at2759"/>
<dbReference type="SMART" id="SM00960">
    <property type="entry name" value="Robl_LC7"/>
    <property type="match status" value="1"/>
</dbReference>
<dbReference type="KEGG" id="ldo:LDBPK_313280"/>
<evidence type="ECO:0000256" key="1">
    <source>
        <dbReference type="ARBA" id="ARBA00007191"/>
    </source>
</evidence>
<evidence type="ECO:0000313" key="3">
    <source>
        <dbReference type="EMBL" id="AYU81535.1"/>
    </source>
</evidence>
<evidence type="ECO:0000313" key="8">
    <source>
        <dbReference type="Proteomes" id="UP000318447"/>
    </source>
</evidence>
<gene>
    <name evidence="5" type="ORF">CGC21_10665</name>
    <name evidence="4" type="ORF">LDBPK_313280</name>
    <name evidence="3" type="ORF">LdCL_310041100</name>
</gene>
<reference evidence="4" key="2">
    <citation type="submission" date="2011-01" db="EMBL/GenBank/DDBJ databases">
        <authorList>
            <person name="Zhao B.P."/>
            <person name="Ren Z.A."/>
            <person name="Li C.D."/>
        </authorList>
    </citation>
    <scope>NUCLEOTIDE SEQUENCE</scope>
    <source>
        <strain evidence="4">BPK282A1</strain>
    </source>
</reference>
<accession>E9BN98</accession>
<dbReference type="AlphaFoldDB" id="A0A3Q8IFL9"/>
<evidence type="ECO:0000313" key="5">
    <source>
        <dbReference type="EMBL" id="TPP42448.1"/>
    </source>
</evidence>
<reference evidence="3 7" key="4">
    <citation type="journal article" date="2018" name="Sci. Rep.">
        <title>A complete Leishmania donovani reference genome identifies novel genetic variations associated with virulence.</title>
        <authorList>
            <person name="Lypaczewski P."/>
            <person name="Hoshizaki J."/>
            <person name="Zhang W.-W."/>
            <person name="McCall L.-I."/>
            <person name="Torcivia-Rodriguez J."/>
            <person name="Simonyan V."/>
            <person name="Kaur A."/>
            <person name="Dewar K."/>
            <person name="Matlashewski G."/>
        </authorList>
    </citation>
    <scope>NUCLEOTIDE SEQUENCE [LARGE SCALE GENOMIC DNA]</scope>
    <source>
        <strain evidence="3 7">LdCL</strain>
    </source>
</reference>